<dbReference type="PANTHER" id="PTHR30238:SF4">
    <property type="entry name" value="SLL1022 PROTEIN"/>
    <property type="match status" value="1"/>
</dbReference>
<name>A0A2P5T2M6_9GAMM</name>
<evidence type="ECO:0000256" key="4">
    <source>
        <dbReference type="ARBA" id="ARBA00022989"/>
    </source>
</evidence>
<feature type="transmembrane region" description="Helical" evidence="6">
    <location>
        <begin position="12"/>
        <end position="34"/>
    </location>
</feature>
<dbReference type="Pfam" id="PF03741">
    <property type="entry name" value="TerC"/>
    <property type="match status" value="1"/>
</dbReference>
<evidence type="ECO:0000256" key="5">
    <source>
        <dbReference type="ARBA" id="ARBA00023136"/>
    </source>
</evidence>
<evidence type="ECO:0000256" key="6">
    <source>
        <dbReference type="SAM" id="Phobius"/>
    </source>
</evidence>
<feature type="transmembrane region" description="Helical" evidence="6">
    <location>
        <begin position="46"/>
        <end position="69"/>
    </location>
</feature>
<reference evidence="7 8" key="1">
    <citation type="journal article" date="2018" name="Genome Biol. Evol.">
        <title>Cladogenesis and Genomic Streamlining in Extracellular Endosymbionts of Tropical Stink Bugs.</title>
        <authorList>
            <person name="Otero-Bravo A."/>
            <person name="Goffredi S."/>
            <person name="Sabree Z.L."/>
        </authorList>
    </citation>
    <scope>NUCLEOTIDE SEQUENCE [LARGE SCALE GENOMIC DNA]</scope>
    <source>
        <strain evidence="7 8">SoEO</strain>
    </source>
</reference>
<keyword evidence="4 6" id="KW-1133">Transmembrane helix</keyword>
<sequence>MGIIFNSSIWVSLLVLILLEIILGIDNLVFIAILTNNLPTKQRDKARLIGLSLALMIRLLLTILISWLIKLNRFLLKINNFNISISNLIFIIGGLFLIFKAIIELYNRLFNTKHNKTSIEKIYSSFWVIILQIIFLNTIFSFDSIITAIGMVNNLYLMIIAVIIAMFIMFIASKSITDFINLYPNIAILCLGFLLIIGLSLVVEGFNFLCY</sequence>
<dbReference type="InterPro" id="IPR005496">
    <property type="entry name" value="Integral_membrane_TerC"/>
</dbReference>
<keyword evidence="3 6" id="KW-0812">Transmembrane</keyword>
<dbReference type="AlphaFoldDB" id="A0A2P5T2M6"/>
<evidence type="ECO:0000256" key="2">
    <source>
        <dbReference type="ARBA" id="ARBA00007511"/>
    </source>
</evidence>
<comment type="similarity">
    <text evidence="2">Belongs to the TerC family.</text>
</comment>
<evidence type="ECO:0000256" key="3">
    <source>
        <dbReference type="ARBA" id="ARBA00022692"/>
    </source>
</evidence>
<evidence type="ECO:0000313" key="8">
    <source>
        <dbReference type="Proteomes" id="UP000295937"/>
    </source>
</evidence>
<evidence type="ECO:0000313" key="7">
    <source>
        <dbReference type="EMBL" id="PPI88845.1"/>
    </source>
</evidence>
<accession>A0A2P5T2M6</accession>
<comment type="caution">
    <text evidence="7">The sequence shown here is derived from an EMBL/GenBank/DDBJ whole genome shotgun (WGS) entry which is preliminary data.</text>
</comment>
<dbReference type="EMBL" id="PDKR01000001">
    <property type="protein sequence ID" value="PPI88845.1"/>
    <property type="molecule type" value="Genomic_DNA"/>
</dbReference>
<feature type="transmembrane region" description="Helical" evidence="6">
    <location>
        <begin position="155"/>
        <end position="173"/>
    </location>
</feature>
<proteinExistence type="inferred from homology"/>
<feature type="transmembrane region" description="Helical" evidence="6">
    <location>
        <begin position="81"/>
        <end position="103"/>
    </location>
</feature>
<dbReference type="RefSeq" id="WP_136132271.1">
    <property type="nucleotide sequence ID" value="NZ_PDKR01000001.1"/>
</dbReference>
<dbReference type="GO" id="GO:0016020">
    <property type="term" value="C:membrane"/>
    <property type="evidence" value="ECO:0007669"/>
    <property type="project" value="UniProtKB-SubCell"/>
</dbReference>
<dbReference type="OrthoDB" id="9805314at2"/>
<evidence type="ECO:0000256" key="1">
    <source>
        <dbReference type="ARBA" id="ARBA00004141"/>
    </source>
</evidence>
<protein>
    <submittedName>
        <fullName evidence="7">Uncharacterized protein</fullName>
    </submittedName>
</protein>
<keyword evidence="5 6" id="KW-0472">Membrane</keyword>
<feature type="transmembrane region" description="Helical" evidence="6">
    <location>
        <begin position="124"/>
        <end position="149"/>
    </location>
</feature>
<dbReference type="PANTHER" id="PTHR30238">
    <property type="entry name" value="MEMBRANE BOUND PREDICTED REDOX MODULATOR"/>
    <property type="match status" value="1"/>
</dbReference>
<dbReference type="Proteomes" id="UP000295937">
    <property type="component" value="Unassembled WGS sequence"/>
</dbReference>
<gene>
    <name evidence="7" type="ORF">CRV09_00850</name>
</gene>
<organism evidence="7 8">
    <name type="scientific">Candidatus Pantoea edessiphila</name>
    <dbReference type="NCBI Taxonomy" id="2044610"/>
    <lineage>
        <taxon>Bacteria</taxon>
        <taxon>Pseudomonadati</taxon>
        <taxon>Pseudomonadota</taxon>
        <taxon>Gammaproteobacteria</taxon>
        <taxon>Enterobacterales</taxon>
        <taxon>Erwiniaceae</taxon>
        <taxon>Pantoea</taxon>
    </lineage>
</organism>
<feature type="transmembrane region" description="Helical" evidence="6">
    <location>
        <begin position="185"/>
        <end position="203"/>
    </location>
</feature>
<comment type="subcellular location">
    <subcellularLocation>
        <location evidence="1">Membrane</location>
        <topology evidence="1">Multi-pass membrane protein</topology>
    </subcellularLocation>
</comment>